<organism evidence="1 2">
    <name type="scientific">Lysinibacter cavernae</name>
    <dbReference type="NCBI Taxonomy" id="1640652"/>
    <lineage>
        <taxon>Bacteria</taxon>
        <taxon>Bacillati</taxon>
        <taxon>Actinomycetota</taxon>
        <taxon>Actinomycetes</taxon>
        <taxon>Micrococcales</taxon>
        <taxon>Microbacteriaceae</taxon>
        <taxon>Lysinibacter</taxon>
    </lineage>
</organism>
<proteinExistence type="predicted"/>
<name>A0A7X5R1V5_9MICO</name>
<dbReference type="Proteomes" id="UP000541033">
    <property type="component" value="Unassembled WGS sequence"/>
</dbReference>
<comment type="caution">
    <text evidence="1">The sequence shown here is derived from an EMBL/GenBank/DDBJ whole genome shotgun (WGS) entry which is preliminary data.</text>
</comment>
<accession>A0A7X5R1V5</accession>
<keyword evidence="2" id="KW-1185">Reference proteome</keyword>
<reference evidence="1 2" key="1">
    <citation type="submission" date="2020-02" db="EMBL/GenBank/DDBJ databases">
        <title>Sequencing the genomes of 1000 actinobacteria strains.</title>
        <authorList>
            <person name="Klenk H.-P."/>
        </authorList>
    </citation>
    <scope>NUCLEOTIDE SEQUENCE [LARGE SCALE GENOMIC DNA]</scope>
    <source>
        <strain evidence="1 2">DSM 27960</strain>
    </source>
</reference>
<evidence type="ECO:0000313" key="2">
    <source>
        <dbReference type="Proteomes" id="UP000541033"/>
    </source>
</evidence>
<dbReference type="AlphaFoldDB" id="A0A7X5R1V5"/>
<protein>
    <submittedName>
        <fullName evidence="1">Uncharacterized protein</fullName>
    </submittedName>
</protein>
<dbReference type="EMBL" id="JAAMOX010000001">
    <property type="protein sequence ID" value="NIH53855.1"/>
    <property type="molecule type" value="Genomic_DNA"/>
</dbReference>
<gene>
    <name evidence="1" type="ORF">FHX76_001723</name>
</gene>
<evidence type="ECO:0000313" key="1">
    <source>
        <dbReference type="EMBL" id="NIH53855.1"/>
    </source>
</evidence>
<sequence length="76" mass="8873">MAKRVLFVDGLIELTDSPQGWFIPLYISRCFFGELFTRFIGYCFTLEATCLGEELGIFDETRGQFRKLSNNFEQFV</sequence>